<keyword evidence="4" id="KW-0904">Protein phosphatase</keyword>
<evidence type="ECO:0000256" key="5">
    <source>
        <dbReference type="ARBA" id="ARBA00023211"/>
    </source>
</evidence>
<dbReference type="InterPro" id="IPR050341">
    <property type="entry name" value="PP1_catalytic_subunit"/>
</dbReference>
<evidence type="ECO:0000256" key="4">
    <source>
        <dbReference type="ARBA" id="ARBA00022912"/>
    </source>
</evidence>
<dbReference type="Pfam" id="PF00149">
    <property type="entry name" value="Metallophos"/>
    <property type="match status" value="1"/>
</dbReference>
<dbReference type="PROSITE" id="PS00125">
    <property type="entry name" value="SER_THR_PHOSPHATASE"/>
    <property type="match status" value="1"/>
</dbReference>
<dbReference type="InterPro" id="IPR006186">
    <property type="entry name" value="Ser/Thr-sp_prot-phosphatase"/>
</dbReference>
<feature type="domain" description="Serine/threonine specific protein phosphatases" evidence="9">
    <location>
        <begin position="129"/>
        <end position="134"/>
    </location>
</feature>
<protein>
    <recommendedName>
        <fullName evidence="8">Serine/threonine-protein phosphatase</fullName>
        <ecNumber evidence="8">3.1.3.16</ecNumber>
    </recommendedName>
</protein>
<evidence type="ECO:0000313" key="11">
    <source>
        <dbReference type="Proteomes" id="UP001470230"/>
    </source>
</evidence>
<comment type="similarity">
    <text evidence="8">Belongs to the PPP phosphatase family.</text>
</comment>
<keyword evidence="2" id="KW-0479">Metal-binding</keyword>
<evidence type="ECO:0000256" key="1">
    <source>
        <dbReference type="ARBA" id="ARBA00001936"/>
    </source>
</evidence>
<comment type="caution">
    <text evidence="10">The sequence shown here is derived from an EMBL/GenBank/DDBJ whole genome shotgun (WGS) entry which is preliminary data.</text>
</comment>
<accession>A0ABR2L0D9</accession>
<dbReference type="InterPro" id="IPR004843">
    <property type="entry name" value="Calcineurin-like_PHP"/>
</dbReference>
<evidence type="ECO:0000256" key="6">
    <source>
        <dbReference type="ARBA" id="ARBA00047761"/>
    </source>
</evidence>
<evidence type="ECO:0000256" key="3">
    <source>
        <dbReference type="ARBA" id="ARBA00022801"/>
    </source>
</evidence>
<keyword evidence="3 8" id="KW-0378">Hydrolase</keyword>
<evidence type="ECO:0000313" key="10">
    <source>
        <dbReference type="EMBL" id="KAK8896835.1"/>
    </source>
</evidence>
<evidence type="ECO:0000256" key="7">
    <source>
        <dbReference type="ARBA" id="ARBA00048336"/>
    </source>
</evidence>
<name>A0ABR2L0D9_9EUKA</name>
<dbReference type="PANTHER" id="PTHR11668:SF300">
    <property type="entry name" value="SERINE_THREONINE-PROTEIN PHOSPHATASE"/>
    <property type="match status" value="1"/>
</dbReference>
<comment type="catalytic activity">
    <reaction evidence="6">
        <text>O-phospho-L-seryl-[protein] + H2O = L-seryl-[protein] + phosphate</text>
        <dbReference type="Rhea" id="RHEA:20629"/>
        <dbReference type="Rhea" id="RHEA-COMP:9863"/>
        <dbReference type="Rhea" id="RHEA-COMP:11604"/>
        <dbReference type="ChEBI" id="CHEBI:15377"/>
        <dbReference type="ChEBI" id="CHEBI:29999"/>
        <dbReference type="ChEBI" id="CHEBI:43474"/>
        <dbReference type="ChEBI" id="CHEBI:83421"/>
        <dbReference type="EC" id="3.1.3.16"/>
    </reaction>
</comment>
<dbReference type="SMART" id="SM00156">
    <property type="entry name" value="PP2Ac"/>
    <property type="match status" value="1"/>
</dbReference>
<dbReference type="Gene3D" id="3.60.21.10">
    <property type="match status" value="1"/>
</dbReference>
<gene>
    <name evidence="10" type="ORF">M9Y10_014759</name>
</gene>
<dbReference type="EC" id="3.1.3.16" evidence="8"/>
<organism evidence="10 11">
    <name type="scientific">Tritrichomonas musculus</name>
    <dbReference type="NCBI Taxonomy" id="1915356"/>
    <lineage>
        <taxon>Eukaryota</taxon>
        <taxon>Metamonada</taxon>
        <taxon>Parabasalia</taxon>
        <taxon>Tritrichomonadida</taxon>
        <taxon>Tritrichomonadidae</taxon>
        <taxon>Tritrichomonas</taxon>
    </lineage>
</organism>
<dbReference type="EMBL" id="JAPFFF010000002">
    <property type="protein sequence ID" value="KAK8896835.1"/>
    <property type="molecule type" value="Genomic_DNA"/>
</dbReference>
<dbReference type="InterPro" id="IPR029052">
    <property type="entry name" value="Metallo-depent_PP-like"/>
</dbReference>
<keyword evidence="11" id="KW-1185">Reference proteome</keyword>
<dbReference type="Proteomes" id="UP001470230">
    <property type="component" value="Unassembled WGS sequence"/>
</dbReference>
<comment type="catalytic activity">
    <reaction evidence="7 8">
        <text>O-phospho-L-threonyl-[protein] + H2O = L-threonyl-[protein] + phosphate</text>
        <dbReference type="Rhea" id="RHEA:47004"/>
        <dbReference type="Rhea" id="RHEA-COMP:11060"/>
        <dbReference type="Rhea" id="RHEA-COMP:11605"/>
        <dbReference type="ChEBI" id="CHEBI:15377"/>
        <dbReference type="ChEBI" id="CHEBI:30013"/>
        <dbReference type="ChEBI" id="CHEBI:43474"/>
        <dbReference type="ChEBI" id="CHEBI:61977"/>
        <dbReference type="EC" id="3.1.3.16"/>
    </reaction>
</comment>
<evidence type="ECO:0000259" key="9">
    <source>
        <dbReference type="PROSITE" id="PS00125"/>
    </source>
</evidence>
<sequence>MVSKEVCYHIIEQIINDCSSGKQKNNIFPPSSVNIEDIYKIIKAANEIFKLEPTILQLSTQTSNSDFVIVGDLHGDIDVLVRIFSTKGYPSKTRYLFLGDYVDRGENSCEVIILLYTYKYLYKYNIYLIRGNHEFKEMASNYGFQNECLRRIPNKKNEGFHFFNVITDTFSSLPISAILNGDTFCVHGGISALIDNRKQLLGLKKVGNEYCSDDSVQVEFLWNDPDPSIDCPYKRSPRGVGCLFNREALDLFLKSMGFKQVIRGHQMADLGFQWSFGQDGGILTLFSSVNYCGAFNEAGIAIYSHGDAHNGFSIDQIAPKSRKTIRFLIDENIILNNMPFCQLENIPQWISC</sequence>
<keyword evidence="5" id="KW-0464">Manganese</keyword>
<dbReference type="PRINTS" id="PR00114">
    <property type="entry name" value="STPHPHTASE"/>
</dbReference>
<evidence type="ECO:0000256" key="8">
    <source>
        <dbReference type="RuleBase" id="RU004273"/>
    </source>
</evidence>
<evidence type="ECO:0000256" key="2">
    <source>
        <dbReference type="ARBA" id="ARBA00022723"/>
    </source>
</evidence>
<reference evidence="10 11" key="1">
    <citation type="submission" date="2024-04" db="EMBL/GenBank/DDBJ databases">
        <title>Tritrichomonas musculus Genome.</title>
        <authorList>
            <person name="Alves-Ferreira E."/>
            <person name="Grigg M."/>
            <person name="Lorenzi H."/>
            <person name="Galac M."/>
        </authorList>
    </citation>
    <scope>NUCLEOTIDE SEQUENCE [LARGE SCALE GENOMIC DNA]</scope>
    <source>
        <strain evidence="10 11">EAF2021</strain>
    </source>
</reference>
<dbReference type="CDD" id="cd00144">
    <property type="entry name" value="MPP_PPP_family"/>
    <property type="match status" value="1"/>
</dbReference>
<dbReference type="PANTHER" id="PTHR11668">
    <property type="entry name" value="SERINE/THREONINE PROTEIN PHOSPHATASE"/>
    <property type="match status" value="1"/>
</dbReference>
<comment type="cofactor">
    <cofactor evidence="1">
        <name>Mn(2+)</name>
        <dbReference type="ChEBI" id="CHEBI:29035"/>
    </cofactor>
</comment>
<dbReference type="SUPFAM" id="SSF56300">
    <property type="entry name" value="Metallo-dependent phosphatases"/>
    <property type="match status" value="1"/>
</dbReference>
<proteinExistence type="inferred from homology"/>